<dbReference type="CDD" id="cd20335">
    <property type="entry name" value="BRcat_RBR"/>
    <property type="match status" value="1"/>
</dbReference>
<organism evidence="3 4">
    <name type="scientific">Clupea harengus</name>
    <name type="common">Atlantic herring</name>
    <dbReference type="NCBI Taxonomy" id="7950"/>
    <lineage>
        <taxon>Eukaryota</taxon>
        <taxon>Metazoa</taxon>
        <taxon>Chordata</taxon>
        <taxon>Craniata</taxon>
        <taxon>Vertebrata</taxon>
        <taxon>Euteleostomi</taxon>
        <taxon>Actinopterygii</taxon>
        <taxon>Neopterygii</taxon>
        <taxon>Teleostei</taxon>
        <taxon>Clupei</taxon>
        <taxon>Clupeiformes</taxon>
        <taxon>Clupeoidei</taxon>
        <taxon>Clupeidae</taxon>
        <taxon>Clupea</taxon>
    </lineage>
</organism>
<evidence type="ECO:0000313" key="3">
    <source>
        <dbReference type="Proteomes" id="UP000515152"/>
    </source>
</evidence>
<feature type="compositionally biased region" description="Low complexity" evidence="1">
    <location>
        <begin position="494"/>
        <end position="507"/>
    </location>
</feature>
<keyword evidence="3" id="KW-1185">Reference proteome</keyword>
<dbReference type="RefSeq" id="XP_031415269.2">
    <property type="nucleotide sequence ID" value="XM_031559409.2"/>
</dbReference>
<evidence type="ECO:0000313" key="4">
    <source>
        <dbReference type="RefSeq" id="XP_031415269.2"/>
    </source>
</evidence>
<feature type="compositionally biased region" description="Basic residues" evidence="1">
    <location>
        <begin position="484"/>
        <end position="493"/>
    </location>
</feature>
<dbReference type="PANTHER" id="PTHR47272:SF2">
    <property type="entry name" value="PIGGYBAC TRANSPOSABLE ELEMENT-DERIVED PROTEIN 3-LIKE"/>
    <property type="match status" value="1"/>
</dbReference>
<evidence type="ECO:0000256" key="1">
    <source>
        <dbReference type="SAM" id="MobiDB-lite"/>
    </source>
</evidence>
<evidence type="ECO:0000259" key="2">
    <source>
        <dbReference type="Pfam" id="PF13843"/>
    </source>
</evidence>
<feature type="region of interest" description="Disordered" evidence="1">
    <location>
        <begin position="484"/>
        <end position="520"/>
    </location>
</feature>
<dbReference type="PANTHER" id="PTHR47272">
    <property type="entry name" value="DDE_TNP_1_7 DOMAIN-CONTAINING PROTEIN"/>
    <property type="match status" value="1"/>
</dbReference>
<reference evidence="4" key="1">
    <citation type="submission" date="2025-08" db="UniProtKB">
        <authorList>
            <consortium name="RefSeq"/>
        </authorList>
    </citation>
    <scope>IDENTIFICATION</scope>
</reference>
<accession>A0A6P8ET62</accession>
<dbReference type="OrthoDB" id="5985989at2759"/>
<dbReference type="InterPro" id="IPR029526">
    <property type="entry name" value="PGBD"/>
</dbReference>
<gene>
    <name evidence="4" type="primary">LOC116218337</name>
</gene>
<name>A0A6P8ET62_CLUHA</name>
<protein>
    <submittedName>
        <fullName evidence="4">PiggyBac transposable element-derived protein 3-like</fullName>
    </submittedName>
</protein>
<feature type="domain" description="PiggyBac transposable element-derived protein" evidence="2">
    <location>
        <begin position="88"/>
        <end position="448"/>
    </location>
</feature>
<dbReference type="GeneID" id="116218337"/>
<dbReference type="Pfam" id="PF13843">
    <property type="entry name" value="DDE_Tnp_1_7"/>
    <property type="match status" value="1"/>
</dbReference>
<sequence length="582" mass="67060">MISGEDRDEAEVPLVGEEVEIEAVEGQDEEDREDYEPEEADRNLLLEDDLLVNITKKSDIEWRHTPFTPVNTTWESPAPAPEPPEPLTPYDYFKQYVPSEMFQLMTTMTNIYAEQKAVKGYKHATISEIEALVGLHMAMGVLGLPRVRMYWSSSINIGLFRDTLSRDRFFQLRSNLHVVNNNERPSDNTDVFYKVRPLYDSIRKRCLELPLEEDLSIDEQIVPFRGKLSVLQYIKGKPEPWGVKVYFLCGKSGIGYDFLIYQGATTELSEQRKMVLGHGAAVVTHLCQRIQTPSHKLFFDNFFTTYNVLEVLAEKKIHAAGTARVCRFAKPPLKTDKEMKKKGRGSHDEVRSRDGKVVLVKWFDNRSVVLASNFVGVGDEDEVERWEQKEGRFLKIKRPEVVKKYNQAMGGVDKLDQLISLYRIAIRSRKWPLRMITHAFDVAVVNSWLEYRGDEERQGTRPQQIMDLLDFKMNVAEALVRVGKPHALRKRGRPSSSNTPSPCTSPTPHDEPAKKRRAMEQRPIQEVQTDMLDHMPNYDEKKEATRCKLPGCSGKTHVYCDKCKVHFCFVSQRNCFKDAHRK</sequence>
<dbReference type="KEGG" id="char:116218337"/>
<feature type="compositionally biased region" description="Acidic residues" evidence="1">
    <location>
        <begin position="1"/>
        <end position="39"/>
    </location>
</feature>
<feature type="region of interest" description="Disordered" evidence="1">
    <location>
        <begin position="1"/>
        <end position="42"/>
    </location>
</feature>
<proteinExistence type="predicted"/>
<dbReference type="Proteomes" id="UP000515152">
    <property type="component" value="Unplaced"/>
</dbReference>
<dbReference type="AlphaFoldDB" id="A0A6P8ET62"/>